<evidence type="ECO:0000256" key="3">
    <source>
        <dbReference type="SAM" id="Phobius"/>
    </source>
</evidence>
<dbReference type="Pfam" id="PF07963">
    <property type="entry name" value="N_methyl"/>
    <property type="match status" value="1"/>
</dbReference>
<dbReference type="InterPro" id="IPR045584">
    <property type="entry name" value="Pilin-like"/>
</dbReference>
<proteinExistence type="predicted"/>
<evidence type="ECO:0000313" key="4">
    <source>
        <dbReference type="EMBL" id="RDW16341.1"/>
    </source>
</evidence>
<dbReference type="Proteomes" id="UP000257143">
    <property type="component" value="Unassembled WGS sequence"/>
</dbReference>
<accession>A0A3D8PM89</accession>
<keyword evidence="5" id="KW-1185">Reference proteome</keyword>
<dbReference type="RefSeq" id="WP_115774527.1">
    <property type="nucleotide sequence ID" value="NZ_PIOC01000027.1"/>
</dbReference>
<sequence>MKKFLRLLKKDERGLTLVELLAVVVILAIVGAIAFVAIGNVIDNSKKDAHVANAQQLISAAKLYEASVGEIPTSGLDTTTKVTGTEELVFNTIEKLTDPWNSTNTDYKGTVTKENNVYKVTISGVGTNDAGKCEITTESEAKINLGRDTVCAAGSQG</sequence>
<comment type="subcellular location">
    <subcellularLocation>
        <location evidence="1">Cell surface</location>
    </subcellularLocation>
</comment>
<gene>
    <name evidence="4" type="ORF">CWR48_16995</name>
</gene>
<protein>
    <recommendedName>
        <fullName evidence="6">Prepilin-type cleavage/methylation domain-containing protein</fullName>
    </recommendedName>
</protein>
<dbReference type="AlphaFoldDB" id="A0A3D8PM89"/>
<organism evidence="4 5">
    <name type="scientific">Oceanobacillus arenosus</name>
    <dbReference type="NCBI Taxonomy" id="1229153"/>
    <lineage>
        <taxon>Bacteria</taxon>
        <taxon>Bacillati</taxon>
        <taxon>Bacillota</taxon>
        <taxon>Bacilli</taxon>
        <taxon>Bacillales</taxon>
        <taxon>Bacillaceae</taxon>
        <taxon>Oceanobacillus</taxon>
    </lineage>
</organism>
<keyword evidence="3" id="KW-1133">Transmembrane helix</keyword>
<dbReference type="SUPFAM" id="SSF54523">
    <property type="entry name" value="Pili subunits"/>
    <property type="match status" value="1"/>
</dbReference>
<dbReference type="PROSITE" id="PS00409">
    <property type="entry name" value="PROKAR_NTER_METHYL"/>
    <property type="match status" value="1"/>
</dbReference>
<dbReference type="GO" id="GO:0009986">
    <property type="term" value="C:cell surface"/>
    <property type="evidence" value="ECO:0007669"/>
    <property type="project" value="UniProtKB-SubCell"/>
</dbReference>
<keyword evidence="3" id="KW-0812">Transmembrane</keyword>
<comment type="caution">
    <text evidence="4">The sequence shown here is derived from an EMBL/GenBank/DDBJ whole genome shotgun (WGS) entry which is preliminary data.</text>
</comment>
<reference evidence="5" key="1">
    <citation type="submission" date="2017-11" db="EMBL/GenBank/DDBJ databases">
        <authorList>
            <person name="Zhu W."/>
        </authorList>
    </citation>
    <scope>NUCLEOTIDE SEQUENCE [LARGE SCALE GENOMIC DNA]</scope>
    <source>
        <strain evidence="5">CAU 1183</strain>
    </source>
</reference>
<dbReference type="EMBL" id="PIOC01000027">
    <property type="protein sequence ID" value="RDW16341.1"/>
    <property type="molecule type" value="Genomic_DNA"/>
</dbReference>
<evidence type="ECO:0008006" key="6">
    <source>
        <dbReference type="Google" id="ProtNLM"/>
    </source>
</evidence>
<evidence type="ECO:0000256" key="2">
    <source>
        <dbReference type="ARBA" id="ARBA00023287"/>
    </source>
</evidence>
<dbReference type="OrthoDB" id="2454081at2"/>
<feature type="transmembrane region" description="Helical" evidence="3">
    <location>
        <begin position="20"/>
        <end position="42"/>
    </location>
</feature>
<keyword evidence="3" id="KW-0472">Membrane</keyword>
<dbReference type="Gene3D" id="3.30.700.10">
    <property type="entry name" value="Glycoprotein, Type 4 Pilin"/>
    <property type="match status" value="1"/>
</dbReference>
<evidence type="ECO:0000256" key="1">
    <source>
        <dbReference type="ARBA" id="ARBA00004241"/>
    </source>
</evidence>
<dbReference type="GO" id="GO:0030420">
    <property type="term" value="P:establishment of competence for transformation"/>
    <property type="evidence" value="ECO:0007669"/>
    <property type="project" value="UniProtKB-KW"/>
</dbReference>
<dbReference type="InterPro" id="IPR012902">
    <property type="entry name" value="N_methyl_site"/>
</dbReference>
<keyword evidence="2" id="KW-0178">Competence</keyword>
<dbReference type="NCBIfam" id="TIGR02532">
    <property type="entry name" value="IV_pilin_GFxxxE"/>
    <property type="match status" value="1"/>
</dbReference>
<evidence type="ECO:0000313" key="5">
    <source>
        <dbReference type="Proteomes" id="UP000257143"/>
    </source>
</evidence>
<name>A0A3D8PM89_9BACI</name>